<dbReference type="PROSITE" id="PS00107">
    <property type="entry name" value="PROTEIN_KINASE_ATP"/>
    <property type="match status" value="1"/>
</dbReference>
<keyword evidence="5" id="KW-0808">Transferase</keyword>
<evidence type="ECO:0000256" key="4">
    <source>
        <dbReference type="ARBA" id="ARBA00022536"/>
    </source>
</evidence>
<keyword evidence="15" id="KW-0675">Receptor</keyword>
<comment type="subcellular location">
    <subcellularLocation>
        <location evidence="1">Membrane</location>
        <topology evidence="1">Single-pass type I membrane protein</topology>
    </subcellularLocation>
</comment>
<evidence type="ECO:0000256" key="2">
    <source>
        <dbReference type="ARBA" id="ARBA00012513"/>
    </source>
</evidence>
<dbReference type="EC" id="2.7.11.1" evidence="2"/>
<evidence type="ECO:0000256" key="14">
    <source>
        <dbReference type="ARBA" id="ARBA00023157"/>
    </source>
</evidence>
<keyword evidence="4" id="KW-0245">EGF-like domain</keyword>
<evidence type="ECO:0000259" key="21">
    <source>
        <dbReference type="PROSITE" id="PS50927"/>
    </source>
</evidence>
<evidence type="ECO:0000256" key="12">
    <source>
        <dbReference type="ARBA" id="ARBA00022989"/>
    </source>
</evidence>
<evidence type="ECO:0000256" key="15">
    <source>
        <dbReference type="ARBA" id="ARBA00023170"/>
    </source>
</evidence>
<evidence type="ECO:0000256" key="13">
    <source>
        <dbReference type="ARBA" id="ARBA00023136"/>
    </source>
</evidence>
<dbReference type="Proteomes" id="UP000479710">
    <property type="component" value="Unassembled WGS sequence"/>
</dbReference>
<evidence type="ECO:0000313" key="23">
    <source>
        <dbReference type="Proteomes" id="UP000479710"/>
    </source>
</evidence>
<keyword evidence="14" id="KW-1015">Disulfide bond</keyword>
<dbReference type="InterPro" id="IPR017441">
    <property type="entry name" value="Protein_kinase_ATP_BS"/>
</dbReference>
<dbReference type="Pfam" id="PF01453">
    <property type="entry name" value="B_lectin"/>
    <property type="match status" value="1"/>
</dbReference>
<evidence type="ECO:0000256" key="10">
    <source>
        <dbReference type="ARBA" id="ARBA00022777"/>
    </source>
</evidence>
<comment type="caution">
    <text evidence="22">The sequence shown here is derived from an EMBL/GenBank/DDBJ whole genome shotgun (WGS) entry which is preliminary data.</text>
</comment>
<feature type="domain" description="Protein kinase" evidence="20">
    <location>
        <begin position="153"/>
        <end position="418"/>
    </location>
</feature>
<keyword evidence="8" id="KW-0430">Lectin</keyword>
<evidence type="ECO:0000256" key="5">
    <source>
        <dbReference type="ARBA" id="ARBA00022679"/>
    </source>
</evidence>
<dbReference type="GO" id="GO:0016020">
    <property type="term" value="C:membrane"/>
    <property type="evidence" value="ECO:0007669"/>
    <property type="project" value="UniProtKB-SubCell"/>
</dbReference>
<keyword evidence="23" id="KW-1185">Reference proteome</keyword>
<gene>
    <name evidence="22" type="ORF">E2562_020233</name>
</gene>
<evidence type="ECO:0000256" key="9">
    <source>
        <dbReference type="ARBA" id="ARBA00022741"/>
    </source>
</evidence>
<dbReference type="PROSITE" id="PS50011">
    <property type="entry name" value="PROTEIN_KINASE_DOM"/>
    <property type="match status" value="1"/>
</dbReference>
<dbReference type="AlphaFoldDB" id="A0A6G1DKT3"/>
<dbReference type="Gene3D" id="3.30.200.20">
    <property type="entry name" value="Phosphorylase Kinase, domain 1"/>
    <property type="match status" value="1"/>
</dbReference>
<keyword evidence="11 19" id="KW-0067">ATP-binding</keyword>
<dbReference type="GO" id="GO:0004674">
    <property type="term" value="F:protein serine/threonine kinase activity"/>
    <property type="evidence" value="ECO:0007669"/>
    <property type="project" value="UniProtKB-KW"/>
</dbReference>
<evidence type="ECO:0000256" key="18">
    <source>
        <dbReference type="ARBA" id="ARBA00048679"/>
    </source>
</evidence>
<dbReference type="PROSITE" id="PS50927">
    <property type="entry name" value="BULB_LECTIN"/>
    <property type="match status" value="1"/>
</dbReference>
<dbReference type="GO" id="GO:0051707">
    <property type="term" value="P:response to other organism"/>
    <property type="evidence" value="ECO:0007669"/>
    <property type="project" value="UniProtKB-ARBA"/>
</dbReference>
<feature type="binding site" evidence="19">
    <location>
        <position position="184"/>
    </location>
    <ligand>
        <name>ATP</name>
        <dbReference type="ChEBI" id="CHEBI:30616"/>
    </ligand>
</feature>
<dbReference type="InterPro" id="IPR001480">
    <property type="entry name" value="Bulb-type_lectin_dom"/>
</dbReference>
<reference evidence="22 23" key="1">
    <citation type="submission" date="2019-11" db="EMBL/GenBank/DDBJ databases">
        <title>Whole genome sequence of Oryza granulata.</title>
        <authorList>
            <person name="Li W."/>
        </authorList>
    </citation>
    <scope>NUCLEOTIDE SEQUENCE [LARGE SCALE GENOMIC DNA]</scope>
    <source>
        <strain evidence="23">cv. Menghai</strain>
        <tissue evidence="22">Leaf</tissue>
    </source>
</reference>
<dbReference type="PANTHER" id="PTHR47976">
    <property type="entry name" value="G-TYPE LECTIN S-RECEPTOR-LIKE SERINE/THREONINE-PROTEIN KINASE SD2-5"/>
    <property type="match status" value="1"/>
</dbReference>
<name>A0A6G1DKT3_9ORYZ</name>
<dbReference type="PANTHER" id="PTHR47976:SF57">
    <property type="entry name" value="RECEPTOR-LIKE SERINE_THREONINE-PROTEIN KINASE"/>
    <property type="match status" value="1"/>
</dbReference>
<dbReference type="InterPro" id="IPR036426">
    <property type="entry name" value="Bulb-type_lectin_dom_sf"/>
</dbReference>
<dbReference type="InterPro" id="IPR000719">
    <property type="entry name" value="Prot_kinase_dom"/>
</dbReference>
<evidence type="ECO:0000256" key="19">
    <source>
        <dbReference type="PROSITE-ProRule" id="PRU10141"/>
    </source>
</evidence>
<comment type="catalytic activity">
    <reaction evidence="17">
        <text>L-threonyl-[protein] + ATP = O-phospho-L-threonyl-[protein] + ADP + H(+)</text>
        <dbReference type="Rhea" id="RHEA:46608"/>
        <dbReference type="Rhea" id="RHEA-COMP:11060"/>
        <dbReference type="Rhea" id="RHEA-COMP:11605"/>
        <dbReference type="ChEBI" id="CHEBI:15378"/>
        <dbReference type="ChEBI" id="CHEBI:30013"/>
        <dbReference type="ChEBI" id="CHEBI:30616"/>
        <dbReference type="ChEBI" id="CHEBI:61977"/>
        <dbReference type="ChEBI" id="CHEBI:456216"/>
        <dbReference type="EC" id="2.7.11.1"/>
    </reaction>
</comment>
<feature type="domain" description="Bulb-type lectin" evidence="21">
    <location>
        <begin position="1"/>
        <end position="88"/>
    </location>
</feature>
<dbReference type="SMART" id="SM00108">
    <property type="entry name" value="B_lectin"/>
    <property type="match status" value="1"/>
</dbReference>
<keyword evidence="10" id="KW-0418">Kinase</keyword>
<dbReference type="OrthoDB" id="1930390at2759"/>
<accession>A0A6G1DKT3</accession>
<keyword evidence="12" id="KW-1133">Transmembrane helix</keyword>
<dbReference type="FunFam" id="1.10.510.10:FF:000237">
    <property type="entry name" value="G-type lectin S-receptor-like serine/threonine-protein kinase"/>
    <property type="match status" value="1"/>
</dbReference>
<evidence type="ECO:0000256" key="11">
    <source>
        <dbReference type="ARBA" id="ARBA00022840"/>
    </source>
</evidence>
<evidence type="ECO:0000256" key="17">
    <source>
        <dbReference type="ARBA" id="ARBA00047899"/>
    </source>
</evidence>
<keyword evidence="3" id="KW-0723">Serine/threonine-protein kinase</keyword>
<proteinExistence type="predicted"/>
<dbReference type="InterPro" id="IPR051343">
    <property type="entry name" value="G-type_lectin_kinases/EP1-like"/>
</dbReference>
<dbReference type="SUPFAM" id="SSF56112">
    <property type="entry name" value="Protein kinase-like (PK-like)"/>
    <property type="match status" value="1"/>
</dbReference>
<evidence type="ECO:0000259" key="20">
    <source>
        <dbReference type="PROSITE" id="PS50011"/>
    </source>
</evidence>
<dbReference type="GO" id="GO:0030246">
    <property type="term" value="F:carbohydrate binding"/>
    <property type="evidence" value="ECO:0007669"/>
    <property type="project" value="UniProtKB-KW"/>
</dbReference>
<dbReference type="InterPro" id="IPR001245">
    <property type="entry name" value="Ser-Thr/Tyr_kinase_cat_dom"/>
</dbReference>
<keyword evidence="7" id="KW-0732">Signal</keyword>
<dbReference type="Gene3D" id="2.90.10.10">
    <property type="entry name" value="Bulb-type lectin domain"/>
    <property type="match status" value="1"/>
</dbReference>
<dbReference type="GO" id="GO:0005524">
    <property type="term" value="F:ATP binding"/>
    <property type="evidence" value="ECO:0007669"/>
    <property type="project" value="UniProtKB-UniRule"/>
</dbReference>
<dbReference type="FunFam" id="3.30.200.20:FF:000059">
    <property type="entry name" value="S-receptor-like serine/threonine-protein kinase"/>
    <property type="match status" value="1"/>
</dbReference>
<organism evidence="22 23">
    <name type="scientific">Oryza meyeriana var. granulata</name>
    <dbReference type="NCBI Taxonomy" id="110450"/>
    <lineage>
        <taxon>Eukaryota</taxon>
        <taxon>Viridiplantae</taxon>
        <taxon>Streptophyta</taxon>
        <taxon>Embryophyta</taxon>
        <taxon>Tracheophyta</taxon>
        <taxon>Spermatophyta</taxon>
        <taxon>Magnoliopsida</taxon>
        <taxon>Liliopsida</taxon>
        <taxon>Poales</taxon>
        <taxon>Poaceae</taxon>
        <taxon>BOP clade</taxon>
        <taxon>Oryzoideae</taxon>
        <taxon>Oryzeae</taxon>
        <taxon>Oryzinae</taxon>
        <taxon>Oryza</taxon>
        <taxon>Oryza meyeriana</taxon>
    </lineage>
</organism>
<evidence type="ECO:0000256" key="7">
    <source>
        <dbReference type="ARBA" id="ARBA00022729"/>
    </source>
</evidence>
<dbReference type="Gene3D" id="1.10.510.10">
    <property type="entry name" value="Transferase(Phosphotransferase) domain 1"/>
    <property type="match status" value="1"/>
</dbReference>
<dbReference type="EMBL" id="SPHZ02000006">
    <property type="protein sequence ID" value="KAF0913080.1"/>
    <property type="molecule type" value="Genomic_DNA"/>
</dbReference>
<evidence type="ECO:0000256" key="3">
    <source>
        <dbReference type="ARBA" id="ARBA00022527"/>
    </source>
</evidence>
<evidence type="ECO:0000313" key="22">
    <source>
        <dbReference type="EMBL" id="KAF0913080.1"/>
    </source>
</evidence>
<comment type="catalytic activity">
    <reaction evidence="18">
        <text>L-seryl-[protein] + ATP = O-phospho-L-seryl-[protein] + ADP + H(+)</text>
        <dbReference type="Rhea" id="RHEA:17989"/>
        <dbReference type="Rhea" id="RHEA-COMP:9863"/>
        <dbReference type="Rhea" id="RHEA-COMP:11604"/>
        <dbReference type="ChEBI" id="CHEBI:15378"/>
        <dbReference type="ChEBI" id="CHEBI:29999"/>
        <dbReference type="ChEBI" id="CHEBI:30616"/>
        <dbReference type="ChEBI" id="CHEBI:83421"/>
        <dbReference type="ChEBI" id="CHEBI:456216"/>
        <dbReference type="EC" id="2.7.11.1"/>
    </reaction>
</comment>
<dbReference type="SMART" id="SM00220">
    <property type="entry name" value="S_TKc"/>
    <property type="match status" value="1"/>
</dbReference>
<sequence length="428" mass="48176">MNPSLYLLAIWLDQIDAKTIVWYINGGTAVPSGSSLQLTSNGMLSLRNHTGEEIWSTQSASGAYASMNDNGNFVIYGEDGKHQWESFMAPADTILPTQELPSGKFLQARLMDTNYSNGRTNYRMSTKKRIPSQPWSRVITRVFSYKELEEATDGFNEEVGRGYSGIVYKGNLNDGFGTSIAVKKIDRIPRETEKEFTMEVETIGHTLHKNLVQLLGFCYEGTERLLVYPFMANGSLTKFLFSGMRPTWDLRVDIAHGVARGLIYLHEECGKQIINCDIKPENILLDEDFVAKISDFGLAKLLKAEQTQTSTGIRGTRGYFAPEWFKNMGISSKVDVYSFGAGDEDKVILTYWAYDCYRCGHLDLLVEDDEDAMLNMKMVERFITVALWCIQDEPAMRPTMLKVNKMLDGAIEAPQPPLNTPTFISSLL</sequence>
<dbReference type="SUPFAM" id="SSF51110">
    <property type="entry name" value="alpha-D-mannose-specific plant lectins"/>
    <property type="match status" value="1"/>
</dbReference>
<evidence type="ECO:0000256" key="1">
    <source>
        <dbReference type="ARBA" id="ARBA00004479"/>
    </source>
</evidence>
<evidence type="ECO:0000256" key="8">
    <source>
        <dbReference type="ARBA" id="ARBA00022734"/>
    </source>
</evidence>
<protein>
    <recommendedName>
        <fullName evidence="2">non-specific serine/threonine protein kinase</fullName>
        <ecNumber evidence="2">2.7.11.1</ecNumber>
    </recommendedName>
</protein>
<keyword evidence="6" id="KW-0812">Transmembrane</keyword>
<dbReference type="InterPro" id="IPR011009">
    <property type="entry name" value="Kinase-like_dom_sf"/>
</dbReference>
<keyword evidence="16" id="KW-0325">Glycoprotein</keyword>
<dbReference type="Pfam" id="PF07714">
    <property type="entry name" value="PK_Tyr_Ser-Thr"/>
    <property type="match status" value="1"/>
</dbReference>
<keyword evidence="13" id="KW-0472">Membrane</keyword>
<keyword evidence="9 19" id="KW-0547">Nucleotide-binding</keyword>
<evidence type="ECO:0000256" key="16">
    <source>
        <dbReference type="ARBA" id="ARBA00023180"/>
    </source>
</evidence>
<evidence type="ECO:0000256" key="6">
    <source>
        <dbReference type="ARBA" id="ARBA00022692"/>
    </source>
</evidence>